<evidence type="ECO:0000313" key="3">
    <source>
        <dbReference type="EMBL" id="MCF2526358.1"/>
    </source>
</evidence>
<accession>A0AA41PUZ4</accession>
<dbReference type="InterPro" id="IPR016566">
    <property type="entry name" value="UCP010219"/>
</dbReference>
<feature type="compositionally biased region" description="Polar residues" evidence="1">
    <location>
        <begin position="274"/>
        <end position="285"/>
    </location>
</feature>
<feature type="transmembrane region" description="Helical" evidence="2">
    <location>
        <begin position="130"/>
        <end position="152"/>
    </location>
</feature>
<sequence>MTSEAELPRSTADEKGRPAGEGAAPEGGNPGDSAMSLVAAFGGVRGMIDMTVPGLVFVVVFTIMRETAPSAYAAVAVAAVLAAVRLLRRETLMHALGGFLGVAIAAFVAVKSGKAENFYLLGVLLSGGYALAYTVSILVRWPLIGVVLGPILGENFTWRKNPARAAAYTKATWVWVALFVLRIVVQVPLYLADKVTWLGAAKVALGVPPWLVAIYLTWLIMSKAPPPVKVKYDDDDEADGTADSEGAGSAVGAGDAPAADAQGALPAAAADGDTPSTVRSDSASR</sequence>
<feature type="transmembrane region" description="Helical" evidence="2">
    <location>
        <begin position="197"/>
        <end position="221"/>
    </location>
</feature>
<protein>
    <submittedName>
        <fullName evidence="3">DUF3159 domain-containing protein</fullName>
    </submittedName>
</protein>
<feature type="compositionally biased region" description="Acidic residues" evidence="1">
    <location>
        <begin position="233"/>
        <end position="242"/>
    </location>
</feature>
<keyword evidence="2" id="KW-0812">Transmembrane</keyword>
<name>A0AA41PUZ4_9ACTN</name>
<dbReference type="RefSeq" id="WP_235050396.1">
    <property type="nucleotide sequence ID" value="NZ_JAKFHA010000001.1"/>
</dbReference>
<feature type="region of interest" description="Disordered" evidence="1">
    <location>
        <begin position="231"/>
        <end position="285"/>
    </location>
</feature>
<keyword evidence="2" id="KW-0472">Membrane</keyword>
<keyword evidence="2" id="KW-1133">Transmembrane helix</keyword>
<evidence type="ECO:0000256" key="2">
    <source>
        <dbReference type="SAM" id="Phobius"/>
    </source>
</evidence>
<feature type="transmembrane region" description="Helical" evidence="2">
    <location>
        <begin position="92"/>
        <end position="110"/>
    </location>
</feature>
<proteinExistence type="predicted"/>
<feature type="transmembrane region" description="Helical" evidence="2">
    <location>
        <begin position="46"/>
        <end position="64"/>
    </location>
</feature>
<gene>
    <name evidence="3" type="ORF">LZ495_03860</name>
</gene>
<organism evidence="3 4">
    <name type="scientific">Yinghuangia soli</name>
    <dbReference type="NCBI Taxonomy" id="2908204"/>
    <lineage>
        <taxon>Bacteria</taxon>
        <taxon>Bacillati</taxon>
        <taxon>Actinomycetota</taxon>
        <taxon>Actinomycetes</taxon>
        <taxon>Kitasatosporales</taxon>
        <taxon>Streptomycetaceae</taxon>
        <taxon>Yinghuangia</taxon>
    </lineage>
</organism>
<feature type="compositionally biased region" description="Low complexity" evidence="1">
    <location>
        <begin position="243"/>
        <end position="273"/>
    </location>
</feature>
<dbReference type="EMBL" id="JAKFHA010000001">
    <property type="protein sequence ID" value="MCF2526358.1"/>
    <property type="molecule type" value="Genomic_DNA"/>
</dbReference>
<evidence type="ECO:0000256" key="1">
    <source>
        <dbReference type="SAM" id="MobiDB-lite"/>
    </source>
</evidence>
<dbReference type="Pfam" id="PF11361">
    <property type="entry name" value="DUF3159"/>
    <property type="match status" value="1"/>
</dbReference>
<feature type="transmembrane region" description="Helical" evidence="2">
    <location>
        <begin position="173"/>
        <end position="191"/>
    </location>
</feature>
<evidence type="ECO:0000313" key="4">
    <source>
        <dbReference type="Proteomes" id="UP001165378"/>
    </source>
</evidence>
<reference evidence="3" key="1">
    <citation type="submission" date="2022-01" db="EMBL/GenBank/DDBJ databases">
        <title>Genome-Based Taxonomic Classification of the Phylum Actinobacteria.</title>
        <authorList>
            <person name="Gao Y."/>
        </authorList>
    </citation>
    <scope>NUCLEOTIDE SEQUENCE</scope>
    <source>
        <strain evidence="3">KLBMP 8922</strain>
    </source>
</reference>
<dbReference type="Proteomes" id="UP001165378">
    <property type="component" value="Unassembled WGS sequence"/>
</dbReference>
<feature type="region of interest" description="Disordered" evidence="1">
    <location>
        <begin position="1"/>
        <end position="31"/>
    </location>
</feature>
<feature type="transmembrane region" description="Helical" evidence="2">
    <location>
        <begin position="70"/>
        <end position="87"/>
    </location>
</feature>
<keyword evidence="4" id="KW-1185">Reference proteome</keyword>
<comment type="caution">
    <text evidence="3">The sequence shown here is derived from an EMBL/GenBank/DDBJ whole genome shotgun (WGS) entry which is preliminary data.</text>
</comment>
<dbReference type="AlphaFoldDB" id="A0AA41PUZ4"/>